<reference evidence="1" key="1">
    <citation type="submission" date="2022-10" db="EMBL/GenBank/DDBJ databases">
        <title>Tapping the CABI collections for fungal endophytes: first genome assemblies for Collariella, Neodidymelliopsis, Ascochyta clinopodiicola, Didymella pomorum, Didymosphaeria variabile, Neocosmospora piperis and Neocucurbitaria cava.</title>
        <authorList>
            <person name="Hill R."/>
        </authorList>
    </citation>
    <scope>NUCLEOTIDE SEQUENCE</scope>
    <source>
        <strain evidence="1">IMI 355082</strain>
    </source>
</reference>
<dbReference type="PANTHER" id="PTHR40128:SF1">
    <property type="entry name" value="PHYTANOYL-COA HYDROXYLASE"/>
    <property type="match status" value="1"/>
</dbReference>
<dbReference type="OrthoDB" id="2328924at2759"/>
<sequence length="260" mass="28439">MSAHPARSIFSRSLLADGWPAWRKETGECGETDLKEQILGTTLTSAADPVDYTGLGAGQHTGGSNGRPGASETAAAFIDAALRQHTAPWYWHEEGKGFAQHPALRKFVEKFTGWGDKTKPVLRTLLRNNTPGNKAIGVHYDQTFMRYGEPTSVTAWVPIGDISLEGGGLIYLENGTELGAEIETDFTRKAKAAGMSNEEMFYAFNQHMLSTGMLTDCPGEFGRKQGKRWLVTAYEAGDVVLHKAHAVMSITIQPRTNCLY</sequence>
<accession>A0A9W8YTI5</accession>
<dbReference type="PANTHER" id="PTHR40128">
    <property type="entry name" value="EXPRESSED PROTEIN"/>
    <property type="match status" value="1"/>
</dbReference>
<comment type="caution">
    <text evidence="1">The sequence shown here is derived from an EMBL/GenBank/DDBJ whole genome shotgun (WGS) entry which is preliminary data.</text>
</comment>
<dbReference type="AlphaFoldDB" id="A0A9W8YTI5"/>
<name>A0A9W8YTI5_9PEZI</name>
<dbReference type="EMBL" id="JAPEVB010000004">
    <property type="protein sequence ID" value="KAJ4389805.1"/>
    <property type="molecule type" value="Genomic_DNA"/>
</dbReference>
<gene>
    <name evidence="1" type="ORF">N0V93_007277</name>
</gene>
<dbReference type="Gene3D" id="2.60.120.620">
    <property type="entry name" value="q2cbj1_9rhob like domain"/>
    <property type="match status" value="1"/>
</dbReference>
<evidence type="ECO:0000313" key="2">
    <source>
        <dbReference type="Proteomes" id="UP001140453"/>
    </source>
</evidence>
<dbReference type="SUPFAM" id="SSF51197">
    <property type="entry name" value="Clavaminate synthase-like"/>
    <property type="match status" value="1"/>
</dbReference>
<organism evidence="1 2">
    <name type="scientific">Gnomoniopsis smithogilvyi</name>
    <dbReference type="NCBI Taxonomy" id="1191159"/>
    <lineage>
        <taxon>Eukaryota</taxon>
        <taxon>Fungi</taxon>
        <taxon>Dikarya</taxon>
        <taxon>Ascomycota</taxon>
        <taxon>Pezizomycotina</taxon>
        <taxon>Sordariomycetes</taxon>
        <taxon>Sordariomycetidae</taxon>
        <taxon>Diaporthales</taxon>
        <taxon>Gnomoniaceae</taxon>
        <taxon>Gnomoniopsis</taxon>
    </lineage>
</organism>
<keyword evidence="2" id="KW-1185">Reference proteome</keyword>
<dbReference type="Proteomes" id="UP001140453">
    <property type="component" value="Unassembled WGS sequence"/>
</dbReference>
<proteinExistence type="predicted"/>
<evidence type="ECO:0000313" key="1">
    <source>
        <dbReference type="EMBL" id="KAJ4389805.1"/>
    </source>
</evidence>
<protein>
    <submittedName>
        <fullName evidence="1">Uncharacterized protein</fullName>
    </submittedName>
</protein>